<proteinExistence type="predicted"/>
<keyword evidence="5" id="KW-1185">Reference proteome</keyword>
<protein>
    <recommendedName>
        <fullName evidence="3">HTH tetR-type domain-containing protein</fullName>
    </recommendedName>
</protein>
<dbReference type="InterPro" id="IPR009057">
    <property type="entry name" value="Homeodomain-like_sf"/>
</dbReference>
<dbReference type="OrthoDB" id="5366068at2"/>
<keyword evidence="1 2" id="KW-0238">DNA-binding</keyword>
<evidence type="ECO:0000259" key="3">
    <source>
        <dbReference type="PROSITE" id="PS50977"/>
    </source>
</evidence>
<dbReference type="InterPro" id="IPR050624">
    <property type="entry name" value="HTH-type_Tx_Regulator"/>
</dbReference>
<dbReference type="Gene3D" id="1.10.357.10">
    <property type="entry name" value="Tetracycline Repressor, domain 2"/>
    <property type="match status" value="1"/>
</dbReference>
<comment type="caution">
    <text evidence="4">The sequence shown here is derived from an EMBL/GenBank/DDBJ whole genome shotgun (WGS) entry which is preliminary data.</text>
</comment>
<dbReference type="STRING" id="1453497.AT15_01785"/>
<name>A0A176JZZ8_9BACT</name>
<feature type="DNA-binding region" description="H-T-H motif" evidence="2">
    <location>
        <begin position="32"/>
        <end position="51"/>
    </location>
</feature>
<dbReference type="PATRIC" id="fig|1453497.3.peg.354"/>
<dbReference type="PANTHER" id="PTHR43479:SF11">
    <property type="entry name" value="ACREF_ENVCD OPERON REPRESSOR-RELATED"/>
    <property type="match status" value="1"/>
</dbReference>
<evidence type="ECO:0000256" key="1">
    <source>
        <dbReference type="ARBA" id="ARBA00023125"/>
    </source>
</evidence>
<dbReference type="AlphaFoldDB" id="A0A176JZZ8"/>
<dbReference type="GO" id="GO:0003677">
    <property type="term" value="F:DNA binding"/>
    <property type="evidence" value="ECO:0007669"/>
    <property type="project" value="UniProtKB-UniRule"/>
</dbReference>
<dbReference type="PANTHER" id="PTHR43479">
    <property type="entry name" value="ACREF/ENVCD OPERON REPRESSOR-RELATED"/>
    <property type="match status" value="1"/>
</dbReference>
<evidence type="ECO:0000313" key="4">
    <source>
        <dbReference type="EMBL" id="OAA29430.1"/>
    </source>
</evidence>
<evidence type="ECO:0000313" key="5">
    <source>
        <dbReference type="Proteomes" id="UP000077339"/>
    </source>
</evidence>
<dbReference type="Pfam" id="PF00440">
    <property type="entry name" value="TetR_N"/>
    <property type="match status" value="1"/>
</dbReference>
<accession>A0A176JZZ8</accession>
<dbReference type="SUPFAM" id="SSF46689">
    <property type="entry name" value="Homeodomain-like"/>
    <property type="match status" value="1"/>
</dbReference>
<feature type="domain" description="HTH tetR-type" evidence="3">
    <location>
        <begin position="9"/>
        <end position="69"/>
    </location>
</feature>
<gene>
    <name evidence="4" type="ORF">AT15_01785</name>
</gene>
<sequence length="199" mass="23171">MTDKEKRAKKRREYFIRAARRIIEKDGVEGLNVRRIAEEAGYAPATIYNYFGNLNGLLSAVIDSYAVDIMQWLNDKLSVDLPPAKKLKTSYLEFARFFLESPDLFKIIFMNENLSAVEDEAMLPNFVEMYQLRMSLFHTLVNEHSYSKDEALRLEGIITSMLFGMLYARSFGISRLEPEKFLQELKSNIEYLIPESRDL</sequence>
<dbReference type="PROSITE" id="PS50977">
    <property type="entry name" value="HTH_TETR_2"/>
    <property type="match status" value="1"/>
</dbReference>
<reference evidence="4 5" key="1">
    <citation type="submission" date="2014-02" db="EMBL/GenBank/DDBJ databases">
        <title>Kosmotoga genome sequencing.</title>
        <authorList>
            <person name="Pollo S.M."/>
            <person name="Charchuk R."/>
            <person name="Nesbo C.L."/>
        </authorList>
    </citation>
    <scope>NUCLEOTIDE SEQUENCE [LARGE SCALE GENOMIC DNA]</scope>
    <source>
        <strain evidence="4 5">S304</strain>
    </source>
</reference>
<evidence type="ECO:0000256" key="2">
    <source>
        <dbReference type="PROSITE-ProRule" id="PRU00335"/>
    </source>
</evidence>
<dbReference type="EMBL" id="JFHK01000018">
    <property type="protein sequence ID" value="OAA29430.1"/>
    <property type="molecule type" value="Genomic_DNA"/>
</dbReference>
<dbReference type="RefSeq" id="WP_068348084.1">
    <property type="nucleotide sequence ID" value="NZ_JFHK01000018.1"/>
</dbReference>
<dbReference type="InterPro" id="IPR001647">
    <property type="entry name" value="HTH_TetR"/>
</dbReference>
<dbReference type="PRINTS" id="PR00455">
    <property type="entry name" value="HTHTETR"/>
</dbReference>
<dbReference type="Proteomes" id="UP000077339">
    <property type="component" value="Unassembled WGS sequence"/>
</dbReference>
<organism evidence="4 5">
    <name type="scientific">Kosmotoga arenicorallina S304</name>
    <dbReference type="NCBI Taxonomy" id="1453497"/>
    <lineage>
        <taxon>Bacteria</taxon>
        <taxon>Thermotogati</taxon>
        <taxon>Thermotogota</taxon>
        <taxon>Thermotogae</taxon>
        <taxon>Kosmotogales</taxon>
        <taxon>Kosmotogaceae</taxon>
        <taxon>Kosmotoga</taxon>
    </lineage>
</organism>